<sequence>MSSAAEDIWEKSLNSSDLQKERHREVVFETITENQNLWSSMVLKDEAGNGDGTESYYKIPLGEVSPETNGTGSIQKNIMVPLLPYNYTTIDNDKFEALPVRKGWIYIFKNDYLWREMEVVERSRLRDVNLTNYQNMSRRLATIECDSRVVVPHKINGREQKIEVCFSEEQWGWNYINIMGGMDPEDPRLKDYTRMPVGKQVSDSKSRRKKRMQRIENLKDYVNSFSSSPTSYDIANLDKLKNSAHRKLNVPSNLGALFLFDPLGIAESLKVMHIALIRQIEIMSEIMSQSDYPLAALIKPLIDSEFENVTKDEKIKKEMNKRLSGTDLRIATRGGDSRIARWNFLSMGEQKKYVRDHQKKYMEEIEDFTPIRKVINIDKLEKSKKEWDNNDNRLSKELEQLEDDLVKYLDDASQPVTFETAMLDYLDGTSVNFVKGVGRISFFIDSLSKVSGLKYLKKIADKKNKIGKILCDENYVKKHQQFIMAAELEDFSDLALIDDGYKLDATTILDLSKKAVKGLSRFMEGMIKLKIPDGKGGLKWLTKLVNAYLGSSINIAVHSAELKALYRPEKVFKSHIYSYLPSLDEKLAKTKISYLRIGDSSNKKTVGIAIDDLKFIKENAEGAILPFRSLQLLVYLINLGVLVHSISSSEPKTAKEKLSVAYSVTEIIKVFTEITGALVKHKAGIYKSAAKSASASAKTLVPATRLLISTQNLKGRAKWKAINVAQSNASLFLQAEKDGLKYAASLNSWANIVNVATTTLTVLSSVIIVAMGMIDYSKSDTIHGKVGAVFKMVGGNMMLVSFSHVRWVLTVVRTGASAAAGTSMMAAGAATAEFGIGIIIFIIGALIAIAGEIFLREANRPALIKALDYCYFGKNSYSKSIFSDNPYKYNRGTFSYMYKFNFVN</sequence>
<protein>
    <submittedName>
        <fullName evidence="3">Uncharacterized protein</fullName>
    </submittedName>
</protein>
<dbReference type="AlphaFoldDB" id="A0A3B1A2S9"/>
<evidence type="ECO:0000256" key="1">
    <source>
        <dbReference type="SAM" id="Coils"/>
    </source>
</evidence>
<gene>
    <name evidence="3" type="ORF">MNBD_GAMMA21-2118</name>
</gene>
<keyword evidence="2" id="KW-0812">Transmembrane</keyword>
<evidence type="ECO:0000313" key="3">
    <source>
        <dbReference type="EMBL" id="VAW94433.1"/>
    </source>
</evidence>
<proteinExistence type="predicted"/>
<evidence type="ECO:0000256" key="2">
    <source>
        <dbReference type="SAM" id="Phobius"/>
    </source>
</evidence>
<feature type="non-terminal residue" evidence="3">
    <location>
        <position position="904"/>
    </location>
</feature>
<feature type="transmembrane region" description="Helical" evidence="2">
    <location>
        <begin position="786"/>
        <end position="805"/>
    </location>
</feature>
<feature type="coiled-coil region" evidence="1">
    <location>
        <begin position="377"/>
        <end position="411"/>
    </location>
</feature>
<feature type="transmembrane region" description="Helical" evidence="2">
    <location>
        <begin position="749"/>
        <end position="774"/>
    </location>
</feature>
<name>A0A3B1A2S9_9ZZZZ</name>
<dbReference type="EMBL" id="UOFR01000028">
    <property type="protein sequence ID" value="VAW94433.1"/>
    <property type="molecule type" value="Genomic_DNA"/>
</dbReference>
<keyword evidence="2" id="KW-0472">Membrane</keyword>
<keyword evidence="1" id="KW-0175">Coiled coil</keyword>
<reference evidence="3" key="1">
    <citation type="submission" date="2018-06" db="EMBL/GenBank/DDBJ databases">
        <authorList>
            <person name="Zhirakovskaya E."/>
        </authorList>
    </citation>
    <scope>NUCLEOTIDE SEQUENCE</scope>
</reference>
<feature type="transmembrane region" description="Helical" evidence="2">
    <location>
        <begin position="834"/>
        <end position="855"/>
    </location>
</feature>
<keyword evidence="2" id="KW-1133">Transmembrane helix</keyword>
<organism evidence="3">
    <name type="scientific">hydrothermal vent metagenome</name>
    <dbReference type="NCBI Taxonomy" id="652676"/>
    <lineage>
        <taxon>unclassified sequences</taxon>
        <taxon>metagenomes</taxon>
        <taxon>ecological metagenomes</taxon>
    </lineage>
</organism>
<dbReference type="CDD" id="cd20705">
    <property type="entry name" value="MIX_I"/>
    <property type="match status" value="1"/>
</dbReference>
<accession>A0A3B1A2S9</accession>